<dbReference type="EMBL" id="WIQW01000030">
    <property type="protein sequence ID" value="KAF3098932.1"/>
    <property type="molecule type" value="Genomic_DNA"/>
</dbReference>
<proteinExistence type="predicted"/>
<dbReference type="PROSITE" id="PS51257">
    <property type="entry name" value="PROKAR_LIPOPROTEIN"/>
    <property type="match status" value="1"/>
</dbReference>
<accession>A0A7C8NAE0</accession>
<gene>
    <name evidence="1" type="ORF">TWF102_005973</name>
</gene>
<name>A0A7C8NAE0_ORBOL</name>
<reference evidence="1 2" key="1">
    <citation type="submission" date="2019-06" db="EMBL/GenBank/DDBJ databases">
        <authorList>
            <person name="Palmer J.M."/>
        </authorList>
    </citation>
    <scope>NUCLEOTIDE SEQUENCE [LARGE SCALE GENOMIC DNA]</scope>
    <source>
        <strain evidence="1 2">TWF102</strain>
    </source>
</reference>
<protein>
    <submittedName>
        <fullName evidence="1">Uncharacterized protein</fullName>
    </submittedName>
</protein>
<dbReference type="Proteomes" id="UP000475325">
    <property type="component" value="Unassembled WGS sequence"/>
</dbReference>
<comment type="caution">
    <text evidence="1">The sequence shown here is derived from an EMBL/GenBank/DDBJ whole genome shotgun (WGS) entry which is preliminary data.</text>
</comment>
<evidence type="ECO:0000313" key="2">
    <source>
        <dbReference type="Proteomes" id="UP000475325"/>
    </source>
</evidence>
<evidence type="ECO:0000313" key="1">
    <source>
        <dbReference type="EMBL" id="KAF3098932.1"/>
    </source>
</evidence>
<dbReference type="AlphaFoldDB" id="A0A7C8NAE0"/>
<organism evidence="1 2">
    <name type="scientific">Orbilia oligospora</name>
    <name type="common">Nematode-trapping fungus</name>
    <name type="synonym">Arthrobotrys oligospora</name>
    <dbReference type="NCBI Taxonomy" id="2813651"/>
    <lineage>
        <taxon>Eukaryota</taxon>
        <taxon>Fungi</taxon>
        <taxon>Dikarya</taxon>
        <taxon>Ascomycota</taxon>
        <taxon>Pezizomycotina</taxon>
        <taxon>Orbiliomycetes</taxon>
        <taxon>Orbiliales</taxon>
        <taxon>Orbiliaceae</taxon>
        <taxon>Orbilia</taxon>
    </lineage>
</organism>
<sequence>MHRTKRRRSPSAFCILGTTDIVPAAGYCFASACAHMVRDCNSMKQRHQIVRLKRLNDTKDRIPMNGIQLTGEVQYGVRLKSKPFASPY</sequence>